<name>A0ABQ1KVG4_9RHOB</name>
<dbReference type="Pfam" id="PF06823">
    <property type="entry name" value="DUF1236"/>
    <property type="match status" value="1"/>
</dbReference>
<dbReference type="Gene3D" id="2.30.30.40">
    <property type="entry name" value="SH3 Domains"/>
    <property type="match status" value="1"/>
</dbReference>
<evidence type="ECO:0000256" key="1">
    <source>
        <dbReference type="SAM" id="SignalP"/>
    </source>
</evidence>
<evidence type="ECO:0000313" key="3">
    <source>
        <dbReference type="EMBL" id="GGC09119.1"/>
    </source>
</evidence>
<dbReference type="RefSeq" id="WP_188482609.1">
    <property type="nucleotide sequence ID" value="NZ_BMFC01000007.1"/>
</dbReference>
<feature type="chain" id="PRO_5045356269" description="SH3b domain-containing protein" evidence="1">
    <location>
        <begin position="23"/>
        <end position="213"/>
    </location>
</feature>
<feature type="domain" description="SH3b" evidence="2">
    <location>
        <begin position="31"/>
        <end position="83"/>
    </location>
</feature>
<accession>A0ABQ1KVG4</accession>
<feature type="signal peptide" evidence="1">
    <location>
        <begin position="1"/>
        <end position="22"/>
    </location>
</feature>
<gene>
    <name evidence="3" type="ORF">GCM10011363_27180</name>
</gene>
<keyword evidence="4" id="KW-1185">Reference proteome</keyword>
<reference evidence="4" key="1">
    <citation type="journal article" date="2019" name="Int. J. Syst. Evol. Microbiol.">
        <title>The Global Catalogue of Microorganisms (GCM) 10K type strain sequencing project: providing services to taxonomists for standard genome sequencing and annotation.</title>
        <authorList>
            <consortium name="The Broad Institute Genomics Platform"/>
            <consortium name="The Broad Institute Genome Sequencing Center for Infectious Disease"/>
            <person name="Wu L."/>
            <person name="Ma J."/>
        </authorList>
    </citation>
    <scope>NUCLEOTIDE SEQUENCE [LARGE SCALE GENOMIC DNA]</scope>
    <source>
        <strain evidence="4">CGMCC 1.12478</strain>
    </source>
</reference>
<evidence type="ECO:0000313" key="4">
    <source>
        <dbReference type="Proteomes" id="UP000645462"/>
    </source>
</evidence>
<protein>
    <recommendedName>
        <fullName evidence="2">SH3b domain-containing protein</fullName>
    </recommendedName>
</protein>
<organism evidence="3 4">
    <name type="scientific">Marivita lacus</name>
    <dbReference type="NCBI Taxonomy" id="1323742"/>
    <lineage>
        <taxon>Bacteria</taxon>
        <taxon>Pseudomonadati</taxon>
        <taxon>Pseudomonadota</taxon>
        <taxon>Alphaproteobacteria</taxon>
        <taxon>Rhodobacterales</taxon>
        <taxon>Roseobacteraceae</taxon>
        <taxon>Marivita</taxon>
    </lineage>
</organism>
<dbReference type="EMBL" id="BMFC01000007">
    <property type="protein sequence ID" value="GGC09119.1"/>
    <property type="molecule type" value="Genomic_DNA"/>
</dbReference>
<dbReference type="Proteomes" id="UP000645462">
    <property type="component" value="Unassembled WGS sequence"/>
</dbReference>
<evidence type="ECO:0000259" key="2">
    <source>
        <dbReference type="Pfam" id="PF08239"/>
    </source>
</evidence>
<comment type="caution">
    <text evidence="3">The sequence shown here is derived from an EMBL/GenBank/DDBJ whole genome shotgun (WGS) entry which is preliminary data.</text>
</comment>
<dbReference type="Pfam" id="PF08239">
    <property type="entry name" value="SH3_3"/>
    <property type="match status" value="1"/>
</dbReference>
<sequence>MITKKTLGATIATLVLATSVSAQTNATAWTDLNLRAGPGPTYDILHVIPAAQVVDVDGCLDASNWCSVTHGEFKGWASGEYLTAMVEAPIYSNREQLAVGTVTYERAPDATVGGGAAGAVAGALIAGPIGAVVGLGVGMGLGAAATPEERVTTYVRTNPVDQIYLDGEVVVGAGIPETVQLSEVPESEYYYAYVNGLPVLVEKEQRRVVYIVR</sequence>
<dbReference type="InterPro" id="IPR009642">
    <property type="entry name" value="DUF1236"/>
</dbReference>
<dbReference type="InterPro" id="IPR003646">
    <property type="entry name" value="SH3-like_bac-type"/>
</dbReference>
<proteinExistence type="predicted"/>
<keyword evidence="1" id="KW-0732">Signal</keyword>